<keyword evidence="2" id="KW-1185">Reference proteome</keyword>
<dbReference type="Proteomes" id="UP000789901">
    <property type="component" value="Unassembled WGS sequence"/>
</dbReference>
<sequence length="187" mass="21459">ISSAKEKEVNEVDESTIKILHNRSEPKPIYIFIESNLLLDSESENEDEFYSQLDSSCDACSHALSSSPNLDPIEKEFKNAIVNSLEKNWHDFHKIGLVATLLDPRTKKITLFTSSECEKARMKLRDEFENSDSQLEQETLLIAPEITQNPFFEAIFGVQDHKDIVPLDEVIRYLDLAPIDYNANPWQ</sequence>
<organism evidence="1 2">
    <name type="scientific">Gigaspora margarita</name>
    <dbReference type="NCBI Taxonomy" id="4874"/>
    <lineage>
        <taxon>Eukaryota</taxon>
        <taxon>Fungi</taxon>
        <taxon>Fungi incertae sedis</taxon>
        <taxon>Mucoromycota</taxon>
        <taxon>Glomeromycotina</taxon>
        <taxon>Glomeromycetes</taxon>
        <taxon>Diversisporales</taxon>
        <taxon>Gigasporaceae</taxon>
        <taxon>Gigaspora</taxon>
    </lineage>
</organism>
<dbReference type="EMBL" id="CAJVQB010007564">
    <property type="protein sequence ID" value="CAG8705528.1"/>
    <property type="molecule type" value="Genomic_DNA"/>
</dbReference>
<evidence type="ECO:0000313" key="1">
    <source>
        <dbReference type="EMBL" id="CAG8705528.1"/>
    </source>
</evidence>
<evidence type="ECO:0000313" key="2">
    <source>
        <dbReference type="Proteomes" id="UP000789901"/>
    </source>
</evidence>
<name>A0ABN7UZ41_GIGMA</name>
<gene>
    <name evidence="1" type="ORF">GMARGA_LOCUS12412</name>
</gene>
<proteinExistence type="predicted"/>
<reference evidence="1 2" key="1">
    <citation type="submission" date="2021-06" db="EMBL/GenBank/DDBJ databases">
        <authorList>
            <person name="Kallberg Y."/>
            <person name="Tangrot J."/>
            <person name="Rosling A."/>
        </authorList>
    </citation>
    <scope>NUCLEOTIDE SEQUENCE [LARGE SCALE GENOMIC DNA]</scope>
    <source>
        <strain evidence="1 2">120-4 pot B 10/14</strain>
    </source>
</reference>
<accession>A0ABN7UZ41</accession>
<protein>
    <submittedName>
        <fullName evidence="1">31076_t:CDS:1</fullName>
    </submittedName>
</protein>
<feature type="non-terminal residue" evidence="1">
    <location>
        <position position="1"/>
    </location>
</feature>
<comment type="caution">
    <text evidence="1">The sequence shown here is derived from an EMBL/GenBank/DDBJ whole genome shotgun (WGS) entry which is preliminary data.</text>
</comment>